<keyword evidence="2" id="KW-0808">Transferase</keyword>
<evidence type="ECO:0000256" key="1">
    <source>
        <dbReference type="ARBA" id="ARBA00012524"/>
    </source>
</evidence>
<dbReference type="Proteomes" id="UP000199268">
    <property type="component" value="Unassembled WGS sequence"/>
</dbReference>
<dbReference type="Pfam" id="PF03802">
    <property type="entry name" value="CitX"/>
    <property type="match status" value="1"/>
</dbReference>
<dbReference type="AlphaFoldDB" id="A0A1C4AGQ0"/>
<dbReference type="EMBL" id="FMAO01000005">
    <property type="protein sequence ID" value="SCB93786.1"/>
    <property type="molecule type" value="Genomic_DNA"/>
</dbReference>
<dbReference type="InterPro" id="IPR005551">
    <property type="entry name" value="CitX"/>
</dbReference>
<dbReference type="NCBIfam" id="TIGR03124">
    <property type="entry name" value="citrate_citX"/>
    <property type="match status" value="1"/>
</dbReference>
<gene>
    <name evidence="5" type="ORF">GA0061074_10577</name>
</gene>
<organism evidence="5 6">
    <name type="scientific">Weissella bombi</name>
    <dbReference type="NCBI Taxonomy" id="1505725"/>
    <lineage>
        <taxon>Bacteria</taxon>
        <taxon>Bacillati</taxon>
        <taxon>Bacillota</taxon>
        <taxon>Bacilli</taxon>
        <taxon>Lactobacillales</taxon>
        <taxon>Lactobacillaceae</taxon>
        <taxon>Weissella</taxon>
    </lineage>
</organism>
<dbReference type="GO" id="GO:0051191">
    <property type="term" value="P:prosthetic group biosynthetic process"/>
    <property type="evidence" value="ECO:0007669"/>
    <property type="project" value="InterPro"/>
</dbReference>
<reference evidence="6" key="1">
    <citation type="submission" date="2016-08" db="EMBL/GenBank/DDBJ databases">
        <authorList>
            <person name="Varghese N."/>
            <person name="Submissions Spin"/>
        </authorList>
    </citation>
    <scope>NUCLEOTIDE SEQUENCE [LARGE SCALE GENOMIC DNA]</scope>
    <source>
        <strain evidence="6">R-53094</strain>
    </source>
</reference>
<accession>A0A1C4AGQ0</accession>
<dbReference type="GO" id="GO:0050519">
    <property type="term" value="F:holo-citrate lyase synthase activity"/>
    <property type="evidence" value="ECO:0007669"/>
    <property type="project" value="UniProtKB-EC"/>
</dbReference>
<evidence type="ECO:0000313" key="5">
    <source>
        <dbReference type="EMBL" id="SCB93786.1"/>
    </source>
</evidence>
<evidence type="ECO:0000256" key="4">
    <source>
        <dbReference type="ARBA" id="ARBA00048574"/>
    </source>
</evidence>
<evidence type="ECO:0000313" key="6">
    <source>
        <dbReference type="Proteomes" id="UP000199268"/>
    </source>
</evidence>
<dbReference type="STRING" id="1505725.GA0061074_10577"/>
<proteinExistence type="predicted"/>
<name>A0A1C4AGQ0_9LACO</name>
<evidence type="ECO:0000256" key="2">
    <source>
        <dbReference type="ARBA" id="ARBA00022679"/>
    </source>
</evidence>
<dbReference type="RefSeq" id="WP_167550167.1">
    <property type="nucleotide sequence ID" value="NZ_BJEE01000005.1"/>
</dbReference>
<keyword evidence="3" id="KW-0548">Nucleotidyltransferase</keyword>
<dbReference type="EC" id="2.7.7.61" evidence="1"/>
<keyword evidence="6" id="KW-1185">Reference proteome</keyword>
<sequence length="184" mass="21024">MVDIFNEGTPVTLMDVLNNKEWRVDQQRELIAKYTNKVIVAVKLNVPGKIKSNRYITCLFQAGWKKLIANYAEQQVITDMVYVDRLTGPEGFIVIDDDVNTVKQQAIKFEINFRAGRLFDVDVMGGDGKDKQLSRTDLGFDPRKCFVCDQPAKVCARSQKHDINTMKSAINTLCNEYFEVNEYA</sequence>
<protein>
    <recommendedName>
        <fullName evidence="1">citrate lyase holo-[acyl-carrier protein] synthase</fullName>
        <ecNumber evidence="1">2.7.7.61</ecNumber>
    </recommendedName>
</protein>
<comment type="catalytic activity">
    <reaction evidence="4">
        <text>apo-[citrate lyase ACP] + 2'-(5''-triphospho-alpha-D-ribosyl)-3'-dephospho-CoA = holo-[citrate lyase ACP] + diphosphate</text>
        <dbReference type="Rhea" id="RHEA:16333"/>
        <dbReference type="Rhea" id="RHEA-COMP:10157"/>
        <dbReference type="Rhea" id="RHEA-COMP:10158"/>
        <dbReference type="ChEBI" id="CHEBI:29999"/>
        <dbReference type="ChEBI" id="CHEBI:33019"/>
        <dbReference type="ChEBI" id="CHEBI:61378"/>
        <dbReference type="ChEBI" id="CHEBI:82683"/>
        <dbReference type="EC" id="2.7.7.61"/>
    </reaction>
</comment>
<evidence type="ECO:0000256" key="3">
    <source>
        <dbReference type="ARBA" id="ARBA00022695"/>
    </source>
</evidence>